<dbReference type="AlphaFoldDB" id="A0A9P6HYA8"/>
<gene>
    <name evidence="2" type="ORF">CkaCkLH20_08981</name>
</gene>
<proteinExistence type="predicted"/>
<reference evidence="2" key="2">
    <citation type="submission" date="2020-11" db="EMBL/GenBank/DDBJ databases">
        <title>Whole genome sequencing of Colletotrichum sp.</title>
        <authorList>
            <person name="Li H."/>
        </authorList>
    </citation>
    <scope>NUCLEOTIDE SEQUENCE</scope>
    <source>
        <strain evidence="2">CkLH20</strain>
    </source>
</reference>
<reference evidence="2" key="1">
    <citation type="submission" date="2020-03" db="EMBL/GenBank/DDBJ databases">
        <authorList>
            <person name="He L."/>
        </authorList>
    </citation>
    <scope>NUCLEOTIDE SEQUENCE</scope>
    <source>
        <strain evidence="2">CkLH20</strain>
    </source>
</reference>
<feature type="compositionally biased region" description="Low complexity" evidence="1">
    <location>
        <begin position="133"/>
        <end position="144"/>
    </location>
</feature>
<dbReference type="RefSeq" id="XP_038742983.1">
    <property type="nucleotide sequence ID" value="XM_038891696.1"/>
</dbReference>
<sequence length="172" mass="18000">MQSDGASNAFHVPAQRPAHPADAKMTAQSNASSGSMSAKQGSVASFDVDPQSSPHTQRSTSAPENLETFLNDSALAIGSGDGGGDSFGSDKRKQARIQRLKVAIALVNEQLQHTCTNGDEDDKPEAGINDGGSTQTYQPSQSQSNMDDHVRGVGAQFPSLEDLSNLRPSSAE</sequence>
<organism evidence="2 3">
    <name type="scientific">Colletotrichum karsti</name>
    <dbReference type="NCBI Taxonomy" id="1095194"/>
    <lineage>
        <taxon>Eukaryota</taxon>
        <taxon>Fungi</taxon>
        <taxon>Dikarya</taxon>
        <taxon>Ascomycota</taxon>
        <taxon>Pezizomycotina</taxon>
        <taxon>Sordariomycetes</taxon>
        <taxon>Hypocreomycetidae</taxon>
        <taxon>Glomerellales</taxon>
        <taxon>Glomerellaceae</taxon>
        <taxon>Colletotrichum</taxon>
        <taxon>Colletotrichum boninense species complex</taxon>
    </lineage>
</organism>
<evidence type="ECO:0000313" key="2">
    <source>
        <dbReference type="EMBL" id="KAF9873522.1"/>
    </source>
</evidence>
<dbReference type="GeneID" id="62164770"/>
<feature type="region of interest" description="Disordered" evidence="1">
    <location>
        <begin position="113"/>
        <end position="172"/>
    </location>
</feature>
<comment type="caution">
    <text evidence="2">The sequence shown here is derived from an EMBL/GenBank/DDBJ whole genome shotgun (WGS) entry which is preliminary data.</text>
</comment>
<dbReference type="EMBL" id="JAATWM020000031">
    <property type="protein sequence ID" value="KAF9873522.1"/>
    <property type="molecule type" value="Genomic_DNA"/>
</dbReference>
<evidence type="ECO:0000313" key="3">
    <source>
        <dbReference type="Proteomes" id="UP000781932"/>
    </source>
</evidence>
<feature type="region of interest" description="Disordered" evidence="1">
    <location>
        <begin position="1"/>
        <end position="94"/>
    </location>
</feature>
<feature type="compositionally biased region" description="Polar residues" evidence="1">
    <location>
        <begin position="26"/>
        <end position="43"/>
    </location>
</feature>
<evidence type="ECO:0000256" key="1">
    <source>
        <dbReference type="SAM" id="MobiDB-lite"/>
    </source>
</evidence>
<keyword evidence="3" id="KW-1185">Reference proteome</keyword>
<accession>A0A9P6HYA8</accession>
<dbReference type="Proteomes" id="UP000781932">
    <property type="component" value="Unassembled WGS sequence"/>
</dbReference>
<protein>
    <submittedName>
        <fullName evidence="2">Uncharacterized protein</fullName>
    </submittedName>
</protein>
<feature type="compositionally biased region" description="Polar residues" evidence="1">
    <location>
        <begin position="50"/>
        <end position="71"/>
    </location>
</feature>
<name>A0A9P6HYA8_9PEZI</name>